<dbReference type="Proteomes" id="UP001524501">
    <property type="component" value="Unassembled WGS sequence"/>
</dbReference>
<evidence type="ECO:0000256" key="1">
    <source>
        <dbReference type="SAM" id="Phobius"/>
    </source>
</evidence>
<organism evidence="2 3">
    <name type="scientific">Rhodococcus tibetensis</name>
    <dbReference type="NCBI Taxonomy" id="2965064"/>
    <lineage>
        <taxon>Bacteria</taxon>
        <taxon>Bacillati</taxon>
        <taxon>Actinomycetota</taxon>
        <taxon>Actinomycetes</taxon>
        <taxon>Mycobacteriales</taxon>
        <taxon>Nocardiaceae</taxon>
        <taxon>Rhodococcus</taxon>
    </lineage>
</organism>
<dbReference type="Pfam" id="PF00756">
    <property type="entry name" value="Esterase"/>
    <property type="match status" value="1"/>
</dbReference>
<dbReference type="InterPro" id="IPR029058">
    <property type="entry name" value="AB_hydrolase_fold"/>
</dbReference>
<dbReference type="SUPFAM" id="SSF53474">
    <property type="entry name" value="alpha/beta-Hydrolases"/>
    <property type="match status" value="1"/>
</dbReference>
<dbReference type="RefSeq" id="WP_255972068.1">
    <property type="nucleotide sequence ID" value="NZ_JANFQF010000019.1"/>
</dbReference>
<feature type="transmembrane region" description="Helical" evidence="1">
    <location>
        <begin position="71"/>
        <end position="90"/>
    </location>
</feature>
<dbReference type="EMBL" id="JANFQF010000019">
    <property type="protein sequence ID" value="MCQ4121489.1"/>
    <property type="molecule type" value="Genomic_DNA"/>
</dbReference>
<keyword evidence="1" id="KW-0472">Membrane</keyword>
<gene>
    <name evidence="2" type="ORF">NOF53_20355</name>
</gene>
<evidence type="ECO:0000313" key="3">
    <source>
        <dbReference type="Proteomes" id="UP001524501"/>
    </source>
</evidence>
<dbReference type="Gene3D" id="3.40.50.1820">
    <property type="entry name" value="alpha/beta hydrolase"/>
    <property type="match status" value="1"/>
</dbReference>
<keyword evidence="1" id="KW-1133">Transmembrane helix</keyword>
<dbReference type="InterPro" id="IPR050583">
    <property type="entry name" value="Mycobacterial_A85_antigen"/>
</dbReference>
<dbReference type="PANTHER" id="PTHR48098:SF1">
    <property type="entry name" value="DIACYLGLYCEROL ACYLTRANSFERASE_MYCOLYLTRANSFERASE AG85A"/>
    <property type="match status" value="1"/>
</dbReference>
<accession>A0ABT1QGS7</accession>
<keyword evidence="1" id="KW-0812">Transmembrane</keyword>
<feature type="transmembrane region" description="Helical" evidence="1">
    <location>
        <begin position="102"/>
        <end position="124"/>
    </location>
</feature>
<evidence type="ECO:0000313" key="2">
    <source>
        <dbReference type="EMBL" id="MCQ4121489.1"/>
    </source>
</evidence>
<comment type="caution">
    <text evidence="2">The sequence shown here is derived from an EMBL/GenBank/DDBJ whole genome shotgun (WGS) entry which is preliminary data.</text>
</comment>
<keyword evidence="3" id="KW-1185">Reference proteome</keyword>
<feature type="transmembrane region" description="Helical" evidence="1">
    <location>
        <begin position="14"/>
        <end position="34"/>
    </location>
</feature>
<reference evidence="2 3" key="1">
    <citation type="submission" date="2022-07" db="EMBL/GenBank/DDBJ databases">
        <title>Degradation activity of malathion, p-nitrophenol and potential low-temperature adaptation strategy of Rhodococcus sp. FXJ9.536.</title>
        <authorList>
            <person name="Huang J."/>
            <person name="Huang Y."/>
        </authorList>
    </citation>
    <scope>NUCLEOTIDE SEQUENCE [LARGE SCALE GENOMIC DNA]</scope>
    <source>
        <strain evidence="2 3">FXJ9.536</strain>
    </source>
</reference>
<dbReference type="PANTHER" id="PTHR48098">
    <property type="entry name" value="ENTEROCHELIN ESTERASE-RELATED"/>
    <property type="match status" value="1"/>
</dbReference>
<sequence>MDRLLDLSVISGPLPWLLTGLGVLGGMWLLVARAPWFRRKALPLCLAVAAVVTIAVYIAVEKVLRPFPDPIEIPVYVWIGVGLAAITLVLPRIRAGRTAASAAVSVLAVIAVVLAAATQINLVFDAYPTVGTAFGDEPFDHVQLQDLGGATERVVTGTPLDASWTPPPGMDDHGRVLTTHIPGAASNFTARDAEIYLPPAYFTNPRPLLPVLVLLAGQPGAPEDWLAGGKLTTTMDAFAAKHEGLAPVVVVADATGSQIANPLCVDSPLGNVATYLAKDVPAWVTSNLQVNADPRAWAIGGLSYGGTCSLQMATNYPEVYPTFLDISGQEQPTLGDRQRTLDEAFGGSESAFEKVNPLDLMAAKKYPNSAGVFVVGSDDANYRPGAQRVFQAAKEAGMDVQYLEVPGGHSFAVWSAGLEKETPWLARRLELIGS</sequence>
<feature type="transmembrane region" description="Helical" evidence="1">
    <location>
        <begin position="41"/>
        <end position="59"/>
    </location>
</feature>
<proteinExistence type="predicted"/>
<protein>
    <submittedName>
        <fullName evidence="2">Esterase family protein</fullName>
    </submittedName>
</protein>
<dbReference type="InterPro" id="IPR000801">
    <property type="entry name" value="Esterase-like"/>
</dbReference>
<name>A0ABT1QGS7_9NOCA</name>